<name>A0A2M9H804_9BIFI</name>
<dbReference type="Proteomes" id="UP000229095">
    <property type="component" value="Unassembled WGS sequence"/>
</dbReference>
<accession>A0A2M9H804</accession>
<gene>
    <name evidence="1" type="ORF">CS006_06680</name>
</gene>
<protein>
    <submittedName>
        <fullName evidence="1">Uncharacterized protein</fullName>
    </submittedName>
</protein>
<organism evidence="1 2">
    <name type="scientific">Bifidobacterium primatium</name>
    <dbReference type="NCBI Taxonomy" id="2045438"/>
    <lineage>
        <taxon>Bacteria</taxon>
        <taxon>Bacillati</taxon>
        <taxon>Actinomycetota</taxon>
        <taxon>Actinomycetes</taxon>
        <taxon>Bifidobacteriales</taxon>
        <taxon>Bifidobacteriaceae</taxon>
        <taxon>Bifidobacterium</taxon>
    </lineage>
</organism>
<dbReference type="AlphaFoldDB" id="A0A2M9H804"/>
<reference evidence="1 2" key="1">
    <citation type="submission" date="2017-10" db="EMBL/GenBank/DDBJ databases">
        <title>Draft genome sequences of strains TRE 1, TRE 9, TRE H and TRI 7, isolated from tamarins, belonging to four potential novel Bifidobacterium species.</title>
        <authorList>
            <person name="Mattarelli P."/>
            <person name="Modesto M."/>
            <person name="Puglisi E."/>
            <person name="Morelli L."/>
            <person name="Spezio C."/>
            <person name="Bonetti A."/>
            <person name="Sandri C."/>
        </authorList>
    </citation>
    <scope>NUCLEOTIDE SEQUENCE [LARGE SCALE GENOMIC DNA]</scope>
    <source>
        <strain evidence="2">TRE1</strain>
    </source>
</reference>
<evidence type="ECO:0000313" key="2">
    <source>
        <dbReference type="Proteomes" id="UP000229095"/>
    </source>
</evidence>
<sequence length="65" mass="7130">MVHLSEKTGLKAETKDALPRPAYCNDAVSSLQPAETLCFYGLPDHVESPSVMRMNALLILKDEAL</sequence>
<keyword evidence="2" id="KW-1185">Reference proteome</keyword>
<evidence type="ECO:0000313" key="1">
    <source>
        <dbReference type="EMBL" id="PJM72939.1"/>
    </source>
</evidence>
<dbReference type="EMBL" id="PEBI01000003">
    <property type="protein sequence ID" value="PJM72939.1"/>
    <property type="molecule type" value="Genomic_DNA"/>
</dbReference>
<proteinExistence type="predicted"/>
<comment type="caution">
    <text evidence="1">The sequence shown here is derived from an EMBL/GenBank/DDBJ whole genome shotgun (WGS) entry which is preliminary data.</text>
</comment>